<evidence type="ECO:0000256" key="1">
    <source>
        <dbReference type="PROSITE-ProRule" id="PRU10141"/>
    </source>
</evidence>
<dbReference type="PROSITE" id="PS50011">
    <property type="entry name" value="PROTEIN_KINASE_DOM"/>
    <property type="match status" value="1"/>
</dbReference>
<dbReference type="OrthoDB" id="10252171at2759"/>
<dbReference type="PROSITE" id="PS00107">
    <property type="entry name" value="PROTEIN_KINASE_ATP"/>
    <property type="match status" value="1"/>
</dbReference>
<dbReference type="InterPro" id="IPR000719">
    <property type="entry name" value="Prot_kinase_dom"/>
</dbReference>
<accession>A0A8H7S204</accession>
<dbReference type="Pfam" id="PF00069">
    <property type="entry name" value="Pkinase"/>
    <property type="match status" value="1"/>
</dbReference>
<dbReference type="SUPFAM" id="SSF56112">
    <property type="entry name" value="Protein kinase-like (PK-like)"/>
    <property type="match status" value="1"/>
</dbReference>
<evidence type="ECO:0000313" key="4">
    <source>
        <dbReference type="Proteomes" id="UP000646827"/>
    </source>
</evidence>
<dbReference type="PANTHER" id="PTHR44167:SF24">
    <property type="entry name" value="SERINE_THREONINE-PROTEIN KINASE CHK2"/>
    <property type="match status" value="1"/>
</dbReference>
<dbReference type="GO" id="GO:0005524">
    <property type="term" value="F:ATP binding"/>
    <property type="evidence" value="ECO:0007669"/>
    <property type="project" value="UniProtKB-UniRule"/>
</dbReference>
<keyword evidence="1" id="KW-0547">Nucleotide-binding</keyword>
<dbReference type="GO" id="GO:0004672">
    <property type="term" value="F:protein kinase activity"/>
    <property type="evidence" value="ECO:0007669"/>
    <property type="project" value="InterPro"/>
</dbReference>
<dbReference type="InterPro" id="IPR017441">
    <property type="entry name" value="Protein_kinase_ATP_BS"/>
</dbReference>
<organism evidence="3 4">
    <name type="scientific">Circinella minor</name>
    <dbReference type="NCBI Taxonomy" id="1195481"/>
    <lineage>
        <taxon>Eukaryota</taxon>
        <taxon>Fungi</taxon>
        <taxon>Fungi incertae sedis</taxon>
        <taxon>Mucoromycota</taxon>
        <taxon>Mucoromycotina</taxon>
        <taxon>Mucoromycetes</taxon>
        <taxon>Mucorales</taxon>
        <taxon>Lichtheimiaceae</taxon>
        <taxon>Circinella</taxon>
    </lineage>
</organism>
<sequence>MEFGGSVYLYVHNSIVYLNNRPIKPKSSVMLFSGCMFYFAHSEVQFYYTSMTAATYPFQKSLLEEPMDHIQFLKKCNPPIKLDNNYVNDLKWNVVRLPDIIGHGKTSIVYLSVPYAVPQGIPIFQFACKVITIQPIAESHGLAFMKSPNRSFKVRFDIEVEILKAARHPCIPYFVGQYVVDEMNGCNRYLHLFTPLACGGTLQTLIDKKIKYPASDNLSKEKIRFIFYQLLHGVHPENILVMNDTDRPYIVISDFGHAISIKIENKLNLNQKIYPQFFKNEGTLAYFSPERCDPHHEWTIGDHLYVDIWALGVTLYQLITLEHPFVPMNNDTLDEGDESHQIIQNIQNIKLRFNQPCWRKEYDITHINFIKSILNKTHRPSIPQLLFHSFMVKSKNDINITRMQRRWEDYSVDEAFYTNNTNKLQEIYNDDVDMNLISDETFEKIQTAFENNTAIKFTLPDNILRRSYYEHDYNSISEIIERPESKSVRPLEFLDGLTLDPDEQILLEKASIMKE</sequence>
<protein>
    <recommendedName>
        <fullName evidence="2">Protein kinase domain-containing protein</fullName>
    </recommendedName>
</protein>
<dbReference type="AlphaFoldDB" id="A0A8H7S204"/>
<evidence type="ECO:0000313" key="3">
    <source>
        <dbReference type="EMBL" id="KAG2220713.1"/>
    </source>
</evidence>
<keyword evidence="1" id="KW-0067">ATP-binding</keyword>
<gene>
    <name evidence="3" type="ORF">INT45_012577</name>
</gene>
<keyword evidence="4" id="KW-1185">Reference proteome</keyword>
<feature type="domain" description="Protein kinase" evidence="2">
    <location>
        <begin position="95"/>
        <end position="391"/>
    </location>
</feature>
<comment type="caution">
    <text evidence="3">The sequence shown here is derived from an EMBL/GenBank/DDBJ whole genome shotgun (WGS) entry which is preliminary data.</text>
</comment>
<proteinExistence type="predicted"/>
<name>A0A8H7S204_9FUNG</name>
<dbReference type="Proteomes" id="UP000646827">
    <property type="component" value="Unassembled WGS sequence"/>
</dbReference>
<evidence type="ECO:0000259" key="2">
    <source>
        <dbReference type="PROSITE" id="PS50011"/>
    </source>
</evidence>
<dbReference type="PANTHER" id="PTHR44167">
    <property type="entry name" value="OVARIAN-SPECIFIC SERINE/THREONINE-PROTEIN KINASE LOK-RELATED"/>
    <property type="match status" value="1"/>
</dbReference>
<feature type="binding site" evidence="1">
    <location>
        <position position="129"/>
    </location>
    <ligand>
        <name>ATP</name>
        <dbReference type="ChEBI" id="CHEBI:30616"/>
    </ligand>
</feature>
<reference evidence="3 4" key="1">
    <citation type="submission" date="2020-12" db="EMBL/GenBank/DDBJ databases">
        <title>Metabolic potential, ecology and presence of endohyphal bacteria is reflected in genomic diversity of Mucoromycotina.</title>
        <authorList>
            <person name="Muszewska A."/>
            <person name="Okrasinska A."/>
            <person name="Steczkiewicz K."/>
            <person name="Drgas O."/>
            <person name="Orlowska M."/>
            <person name="Perlinska-Lenart U."/>
            <person name="Aleksandrzak-Piekarczyk T."/>
            <person name="Szatraj K."/>
            <person name="Zielenkiewicz U."/>
            <person name="Pilsyk S."/>
            <person name="Malc E."/>
            <person name="Mieczkowski P."/>
            <person name="Kruszewska J.S."/>
            <person name="Biernat P."/>
            <person name="Pawlowska J."/>
        </authorList>
    </citation>
    <scope>NUCLEOTIDE SEQUENCE [LARGE SCALE GENOMIC DNA]</scope>
    <source>
        <strain evidence="3 4">CBS 142.35</strain>
    </source>
</reference>
<dbReference type="SMART" id="SM00220">
    <property type="entry name" value="S_TKc"/>
    <property type="match status" value="1"/>
</dbReference>
<dbReference type="Gene3D" id="1.10.510.10">
    <property type="entry name" value="Transferase(Phosphotransferase) domain 1"/>
    <property type="match status" value="1"/>
</dbReference>
<dbReference type="InterPro" id="IPR011009">
    <property type="entry name" value="Kinase-like_dom_sf"/>
</dbReference>
<dbReference type="EMBL" id="JAEPRB010000132">
    <property type="protein sequence ID" value="KAG2220713.1"/>
    <property type="molecule type" value="Genomic_DNA"/>
</dbReference>